<feature type="domain" description="Reverse transcriptase" evidence="8">
    <location>
        <begin position="104"/>
        <end position="286"/>
    </location>
</feature>
<dbReference type="Gene3D" id="3.10.10.10">
    <property type="entry name" value="HIV Type 1 Reverse Transcriptase, subunit A, domain 1"/>
    <property type="match status" value="1"/>
</dbReference>
<feature type="domain" description="Integrase catalytic" evidence="9">
    <location>
        <begin position="740"/>
        <end position="899"/>
    </location>
</feature>
<keyword evidence="5" id="KW-0255">Endonuclease</keyword>
<dbReference type="SUPFAM" id="SSF56672">
    <property type="entry name" value="DNA/RNA polymerases"/>
    <property type="match status" value="1"/>
</dbReference>
<proteinExistence type="evidence at transcript level"/>
<dbReference type="GO" id="GO:0003964">
    <property type="term" value="F:RNA-directed DNA polymerase activity"/>
    <property type="evidence" value="ECO:0007669"/>
    <property type="project" value="UniProtKB-KW"/>
</dbReference>
<keyword evidence="3" id="KW-0548">Nucleotidyltransferase</keyword>
<reference evidence="10" key="1">
    <citation type="journal article" date="2015" name="Insect Biochem. Mol. Biol.">
        <title>An insight into the sialome of the horse fly, Tabanus bromius.</title>
        <authorList>
            <person name="Ribeiro J.M."/>
            <person name="Kazimirova M."/>
            <person name="Takac P."/>
            <person name="Andersen J.F."/>
            <person name="Francischetti I.M."/>
        </authorList>
    </citation>
    <scope>NUCLEOTIDE SEQUENCE</scope>
</reference>
<dbReference type="GO" id="GO:0003676">
    <property type="term" value="F:nucleic acid binding"/>
    <property type="evidence" value="ECO:0007669"/>
    <property type="project" value="InterPro"/>
</dbReference>
<dbReference type="InterPro" id="IPR041577">
    <property type="entry name" value="RT_RNaseH_2"/>
</dbReference>
<evidence type="ECO:0000259" key="9">
    <source>
        <dbReference type="PROSITE" id="PS50994"/>
    </source>
</evidence>
<dbReference type="PROSITE" id="PS50878">
    <property type="entry name" value="RT_POL"/>
    <property type="match status" value="1"/>
</dbReference>
<dbReference type="InterPro" id="IPR000477">
    <property type="entry name" value="RT_dom"/>
</dbReference>
<protein>
    <recommendedName>
        <fullName evidence="1">RNA-directed DNA polymerase</fullName>
        <ecNumber evidence="1">2.7.7.49</ecNumber>
    </recommendedName>
</protein>
<feature type="non-terminal residue" evidence="10">
    <location>
        <position position="1"/>
    </location>
</feature>
<name>A0A0K8TNJ9_TABBR</name>
<evidence type="ECO:0000256" key="7">
    <source>
        <dbReference type="ARBA" id="ARBA00023268"/>
    </source>
</evidence>
<dbReference type="PANTHER" id="PTHR37984:SF5">
    <property type="entry name" value="PROTEIN NYNRIN-LIKE"/>
    <property type="match status" value="1"/>
</dbReference>
<keyword evidence="6" id="KW-0695">RNA-directed DNA polymerase</keyword>
<dbReference type="EC" id="2.7.7.49" evidence="1"/>
<dbReference type="SUPFAM" id="SSF53098">
    <property type="entry name" value="Ribonuclease H-like"/>
    <property type="match status" value="1"/>
</dbReference>
<dbReference type="InterPro" id="IPR041588">
    <property type="entry name" value="Integrase_H2C2"/>
</dbReference>
<dbReference type="FunFam" id="3.10.20.370:FF:000001">
    <property type="entry name" value="Retrovirus-related Pol polyprotein from transposon 17.6-like protein"/>
    <property type="match status" value="1"/>
</dbReference>
<dbReference type="PANTHER" id="PTHR37984">
    <property type="entry name" value="PROTEIN CBG26694"/>
    <property type="match status" value="1"/>
</dbReference>
<dbReference type="Pfam" id="PF17921">
    <property type="entry name" value="Integrase_H2C2"/>
    <property type="match status" value="1"/>
</dbReference>
<evidence type="ECO:0000256" key="4">
    <source>
        <dbReference type="ARBA" id="ARBA00022722"/>
    </source>
</evidence>
<evidence type="ECO:0000256" key="2">
    <source>
        <dbReference type="ARBA" id="ARBA00022679"/>
    </source>
</evidence>
<organism evidence="10">
    <name type="scientific">Tabanus bromius</name>
    <name type="common">Band-eyed brown horse fly</name>
    <dbReference type="NCBI Taxonomy" id="304241"/>
    <lineage>
        <taxon>Eukaryota</taxon>
        <taxon>Metazoa</taxon>
        <taxon>Ecdysozoa</taxon>
        <taxon>Arthropoda</taxon>
        <taxon>Hexapoda</taxon>
        <taxon>Insecta</taxon>
        <taxon>Pterygota</taxon>
        <taxon>Neoptera</taxon>
        <taxon>Endopterygota</taxon>
        <taxon>Diptera</taxon>
        <taxon>Brachycera</taxon>
        <taxon>Tabanomorpha</taxon>
        <taxon>Tabanoidea</taxon>
        <taxon>Tabanidae</taxon>
        <taxon>Tabanus</taxon>
    </lineage>
</organism>
<dbReference type="PROSITE" id="PS50994">
    <property type="entry name" value="INTEGRASE"/>
    <property type="match status" value="1"/>
</dbReference>
<evidence type="ECO:0000256" key="5">
    <source>
        <dbReference type="ARBA" id="ARBA00022759"/>
    </source>
</evidence>
<dbReference type="InterPro" id="IPR036397">
    <property type="entry name" value="RNaseH_sf"/>
</dbReference>
<dbReference type="Pfam" id="PF00665">
    <property type="entry name" value="rve"/>
    <property type="match status" value="1"/>
</dbReference>
<dbReference type="AlphaFoldDB" id="A0A0K8TNJ9"/>
<evidence type="ECO:0000259" key="8">
    <source>
        <dbReference type="PROSITE" id="PS50878"/>
    </source>
</evidence>
<dbReference type="CDD" id="cd09274">
    <property type="entry name" value="RNase_HI_RT_Ty3"/>
    <property type="match status" value="1"/>
</dbReference>
<dbReference type="Pfam" id="PF00078">
    <property type="entry name" value="RVT_1"/>
    <property type="match status" value="1"/>
</dbReference>
<dbReference type="InterPro" id="IPR001584">
    <property type="entry name" value="Integrase_cat-core"/>
</dbReference>
<dbReference type="InterPro" id="IPR050951">
    <property type="entry name" value="Retrovirus_Pol_polyprotein"/>
</dbReference>
<accession>A0A0K8TNJ9</accession>
<keyword evidence="4" id="KW-0540">Nuclease</keyword>
<dbReference type="Gene3D" id="3.30.420.10">
    <property type="entry name" value="Ribonuclease H-like superfamily/Ribonuclease H"/>
    <property type="match status" value="1"/>
</dbReference>
<dbReference type="GO" id="GO:0015074">
    <property type="term" value="P:DNA integration"/>
    <property type="evidence" value="ECO:0007669"/>
    <property type="project" value="InterPro"/>
</dbReference>
<dbReference type="InterPro" id="IPR012337">
    <property type="entry name" value="RNaseH-like_sf"/>
</dbReference>
<dbReference type="Gene3D" id="1.10.340.70">
    <property type="match status" value="1"/>
</dbReference>
<keyword evidence="2" id="KW-0808">Transferase</keyword>
<dbReference type="FunFam" id="1.10.340.70:FF:000001">
    <property type="entry name" value="Retrovirus-related Pol polyprotein from transposon gypsy-like Protein"/>
    <property type="match status" value="1"/>
</dbReference>
<dbReference type="CDD" id="cd01647">
    <property type="entry name" value="RT_LTR"/>
    <property type="match status" value="1"/>
</dbReference>
<evidence type="ECO:0000313" key="10">
    <source>
        <dbReference type="EMBL" id="JAI15691.1"/>
    </source>
</evidence>
<keyword evidence="5" id="KW-0378">Hydrolase</keyword>
<dbReference type="GO" id="GO:0042575">
    <property type="term" value="C:DNA polymerase complex"/>
    <property type="evidence" value="ECO:0007669"/>
    <property type="project" value="UniProtKB-ARBA"/>
</dbReference>
<sequence>SVEVQPLSDYRIHATNKNKIEDERIKTLLEQLQVELSDEQAKEQILDICKEFADIFHLPGDKLSCNNFYEQKIQLQDKTPVYIKNYRLPQTQKDEIHKEVQKLIDNDIIEPSVSPYNSPLLIVPKKSDGVHKKWRLVVDFRQLNKKIVDDKFPLTRLDDVLDQLGRAKYFSTLDLSDSFHQIPLNKDSRPLTAFSTDKGHFQFKRLPFGLKISTNSFQRMLSLALAGLDSEAFLYVDDVIIFGCSLKHHNTNLIKTFINLRKYNLKLNPKKCNFLQTQVTYLGHLITKDGIRTDPKKFETVVNYPTPQSADETKRFVAFCNYYRRFIQNFAEIAKPLNNLAKKNVKFEWTEDCEKAFKILKNKLINSPILQYPDFNQRFIVTTDASQFALGAILSQGNIGEDLPISYASRSLNKHEISKPIIEKELLAIHWAINFFRPYLYGRKFTVVTDHRPLVSLFTNKNPSSKLMRIRLDLSDYDFDIVFKQGKMNTNADALSRIQLDSDMLKAMIPVDVKVVTRSTSRKNEKDLERPQTQRKKPDQLYSWECTSISEVRNIKKLEIELNNNETHDLYYGKFTSEINNDSLPNVFVNEDKVIWRISDNLKDDLGQLLEKLTHKTELLKIYTLALANDSIIFDLYSKEDFKRIFNGLQSRKDNRQTKLIIMLYRPPIKIFDDKTKQQIITDFHNSPQGGHSGIKRTISKIKQRYVWKNMNKEVKNFINNCKICAKTKIIRHVKEEMMITDTPTSSFDTIALDIVGPLPISNDFRYILTIQCELTKFIEAIPLENKEALTVAKALTEKFILKYGFFSNIKTDMGTEFVNETFKNITKLLNIKHRTSTPYHHESLGSLERNHRVLKQYLLSFTKDLNWDKWIPYYTFCYNTTPHVDTGFTPFELIYGKLANLPKNIIRDNNPIYNYEDYAKELQFRLKHAQEKAKTLLEIAKLKRKESYDQNNNKINVKAGDSVYLKNFAKRQLESPYKGPYKVIDMDNVNVSLQ</sequence>
<dbReference type="EMBL" id="GDAI01001912">
    <property type="protein sequence ID" value="JAI15691.1"/>
    <property type="molecule type" value="mRNA"/>
</dbReference>
<dbReference type="InterPro" id="IPR043502">
    <property type="entry name" value="DNA/RNA_pol_sf"/>
</dbReference>
<dbReference type="InterPro" id="IPR043128">
    <property type="entry name" value="Rev_trsase/Diguanyl_cyclase"/>
</dbReference>
<dbReference type="FunFam" id="3.30.70.270:FF:000020">
    <property type="entry name" value="Transposon Tf2-6 polyprotein-like Protein"/>
    <property type="match status" value="1"/>
</dbReference>
<evidence type="ECO:0000256" key="1">
    <source>
        <dbReference type="ARBA" id="ARBA00012493"/>
    </source>
</evidence>
<feature type="non-terminal residue" evidence="10">
    <location>
        <position position="995"/>
    </location>
</feature>
<dbReference type="GO" id="GO:0004519">
    <property type="term" value="F:endonuclease activity"/>
    <property type="evidence" value="ECO:0007669"/>
    <property type="project" value="UniProtKB-KW"/>
</dbReference>
<dbReference type="Pfam" id="PF17919">
    <property type="entry name" value="RT_RNaseH_2"/>
    <property type="match status" value="1"/>
</dbReference>
<dbReference type="Gene3D" id="3.30.70.270">
    <property type="match status" value="2"/>
</dbReference>
<evidence type="ECO:0000256" key="3">
    <source>
        <dbReference type="ARBA" id="ARBA00022695"/>
    </source>
</evidence>
<keyword evidence="7" id="KW-0511">Multifunctional enzyme</keyword>
<evidence type="ECO:0000256" key="6">
    <source>
        <dbReference type="ARBA" id="ARBA00022918"/>
    </source>
</evidence>
<dbReference type="FunFam" id="3.30.420.10:FF:000032">
    <property type="entry name" value="Retrovirus-related Pol polyprotein from transposon 297-like Protein"/>
    <property type="match status" value="1"/>
</dbReference>